<comment type="caution">
    <text evidence="1">The sequence shown here is derived from an EMBL/GenBank/DDBJ whole genome shotgun (WGS) entry which is preliminary data.</text>
</comment>
<protein>
    <submittedName>
        <fullName evidence="1">Uncharacterized protein</fullName>
    </submittedName>
</protein>
<dbReference type="Proteomes" id="UP000276133">
    <property type="component" value="Unassembled WGS sequence"/>
</dbReference>
<dbReference type="AlphaFoldDB" id="A0A3M7QEN4"/>
<proteinExistence type="predicted"/>
<organism evidence="1 2">
    <name type="scientific">Brachionus plicatilis</name>
    <name type="common">Marine rotifer</name>
    <name type="synonym">Brachionus muelleri</name>
    <dbReference type="NCBI Taxonomy" id="10195"/>
    <lineage>
        <taxon>Eukaryota</taxon>
        <taxon>Metazoa</taxon>
        <taxon>Spiralia</taxon>
        <taxon>Gnathifera</taxon>
        <taxon>Rotifera</taxon>
        <taxon>Eurotatoria</taxon>
        <taxon>Monogononta</taxon>
        <taxon>Pseudotrocha</taxon>
        <taxon>Ploima</taxon>
        <taxon>Brachionidae</taxon>
        <taxon>Brachionus</taxon>
    </lineage>
</organism>
<evidence type="ECO:0000313" key="2">
    <source>
        <dbReference type="Proteomes" id="UP000276133"/>
    </source>
</evidence>
<evidence type="ECO:0000313" key="1">
    <source>
        <dbReference type="EMBL" id="RNA09491.1"/>
    </source>
</evidence>
<gene>
    <name evidence="1" type="ORF">BpHYR1_009460</name>
</gene>
<name>A0A3M7QEN4_BRAPC</name>
<keyword evidence="2" id="KW-1185">Reference proteome</keyword>
<dbReference type="EMBL" id="REGN01006456">
    <property type="protein sequence ID" value="RNA09491.1"/>
    <property type="molecule type" value="Genomic_DNA"/>
</dbReference>
<sequence>MIALKRVALSIASTNILMDSYAIKLNEKVLWTKFGAVELLSSKLKCKNKNWFNIRSIPFITCRPNAECDLDEETYIDRTSKFGMIWVRLKDKKKYFFT</sequence>
<accession>A0A3M7QEN4</accession>
<reference evidence="1 2" key="1">
    <citation type="journal article" date="2018" name="Sci. Rep.">
        <title>Genomic signatures of local adaptation to the degree of environmental predictability in rotifers.</title>
        <authorList>
            <person name="Franch-Gras L."/>
            <person name="Hahn C."/>
            <person name="Garcia-Roger E.M."/>
            <person name="Carmona M.J."/>
            <person name="Serra M."/>
            <person name="Gomez A."/>
        </authorList>
    </citation>
    <scope>NUCLEOTIDE SEQUENCE [LARGE SCALE GENOMIC DNA]</scope>
    <source>
        <strain evidence="1">HYR1</strain>
    </source>
</reference>